<reference evidence="1 2" key="1">
    <citation type="submission" date="2024-02" db="EMBL/GenBank/DDBJ databases">
        <authorList>
            <person name="Vignale AGUSTIN F."/>
            <person name="Sosa J E."/>
            <person name="Modenutti C."/>
        </authorList>
    </citation>
    <scope>NUCLEOTIDE SEQUENCE [LARGE SCALE GENOMIC DNA]</scope>
</reference>
<gene>
    <name evidence="1" type="ORF">ILEXP_LOCUS15897</name>
</gene>
<proteinExistence type="predicted"/>
<sequence length="69" mass="8105">MEEVEVSEESVVAIVIVARQKELLPFSRDMLFRDSVSSLLLSFYQTGAMEFSQEWFKLHYPKGLYQSFH</sequence>
<dbReference type="AlphaFoldDB" id="A0ABC8RT12"/>
<name>A0ABC8RT12_9AQUA</name>
<organism evidence="1 2">
    <name type="scientific">Ilex paraguariensis</name>
    <name type="common">yerba mate</name>
    <dbReference type="NCBI Taxonomy" id="185542"/>
    <lineage>
        <taxon>Eukaryota</taxon>
        <taxon>Viridiplantae</taxon>
        <taxon>Streptophyta</taxon>
        <taxon>Embryophyta</taxon>
        <taxon>Tracheophyta</taxon>
        <taxon>Spermatophyta</taxon>
        <taxon>Magnoliopsida</taxon>
        <taxon>eudicotyledons</taxon>
        <taxon>Gunneridae</taxon>
        <taxon>Pentapetalae</taxon>
        <taxon>asterids</taxon>
        <taxon>campanulids</taxon>
        <taxon>Aquifoliales</taxon>
        <taxon>Aquifoliaceae</taxon>
        <taxon>Ilex</taxon>
    </lineage>
</organism>
<evidence type="ECO:0000313" key="2">
    <source>
        <dbReference type="Proteomes" id="UP001642360"/>
    </source>
</evidence>
<protein>
    <submittedName>
        <fullName evidence="1">Uncharacterized protein</fullName>
    </submittedName>
</protein>
<accession>A0ABC8RT12</accession>
<dbReference type="EMBL" id="CAUOFW020001724">
    <property type="protein sequence ID" value="CAK9147967.1"/>
    <property type="molecule type" value="Genomic_DNA"/>
</dbReference>
<keyword evidence="2" id="KW-1185">Reference proteome</keyword>
<dbReference type="Proteomes" id="UP001642360">
    <property type="component" value="Unassembled WGS sequence"/>
</dbReference>
<evidence type="ECO:0000313" key="1">
    <source>
        <dbReference type="EMBL" id="CAK9147967.1"/>
    </source>
</evidence>
<comment type="caution">
    <text evidence="1">The sequence shown here is derived from an EMBL/GenBank/DDBJ whole genome shotgun (WGS) entry which is preliminary data.</text>
</comment>